<dbReference type="STRING" id="1314773.A0A3N2PQH5"/>
<feature type="region of interest" description="Disordered" evidence="1">
    <location>
        <begin position="1"/>
        <end position="133"/>
    </location>
</feature>
<reference evidence="3 4" key="1">
    <citation type="journal article" date="2018" name="Mol. Ecol.">
        <title>The obligate alkalophilic soda-lake fungus Sodiomyces alkalinus has shifted to a protein diet.</title>
        <authorList>
            <person name="Grum-Grzhimaylo A.A."/>
            <person name="Falkoski D.L."/>
            <person name="van den Heuvel J."/>
            <person name="Valero-Jimenez C.A."/>
            <person name="Min B."/>
            <person name="Choi I.G."/>
            <person name="Lipzen A."/>
            <person name="Daum C.G."/>
            <person name="Aanen D.K."/>
            <person name="Tsang A."/>
            <person name="Henrissat B."/>
            <person name="Bilanenko E.N."/>
            <person name="de Vries R.P."/>
            <person name="van Kan J.A.L."/>
            <person name="Grigoriev I.V."/>
            <person name="Debets A.J.M."/>
        </authorList>
    </citation>
    <scope>NUCLEOTIDE SEQUENCE [LARGE SCALE GENOMIC DNA]</scope>
    <source>
        <strain evidence="3 4">F11</strain>
    </source>
</reference>
<gene>
    <name evidence="3" type="ORF">SODALDRAFT_380250</name>
</gene>
<keyword evidence="2" id="KW-0812">Transmembrane</keyword>
<sequence length="369" mass="41419">MYSYGLEPPTYQVTSHRGQHGSTRSLASESTPLTLRHQRRRSLLRHRHSHHHQSTHHRREWPHDDRAPASSGAAVQPGRHSLDVTRSELGSRYLNFSPHTGGRNNKPSFGIGSSKRKGNESTLLSPPGHIAMSRNSEEALRVEKDKAAARITGLGKSLADLSTFSNHTTRRLDEAHYAALEKTSVLQSTITAMKDLAILSRALQNDFEKESGEMVHEVQGQLEALGGFEEQEKRILELQDRIQAGRTKIHGLSERVDVVRRRVEGWEKADLEWRQRTRKRLRNVWIVISVVVAAIVLLLVGARYVPPGMEMPGLGVQDAALGEYVGEGNQSRLLDLDGIDGHVEERPGLPLWKERGAEGEDRLRFLDEL</sequence>
<dbReference type="RefSeq" id="XP_028464563.1">
    <property type="nucleotide sequence ID" value="XM_028615099.1"/>
</dbReference>
<protein>
    <submittedName>
        <fullName evidence="3">Uncharacterized protein</fullName>
    </submittedName>
</protein>
<dbReference type="OrthoDB" id="5419542at2759"/>
<dbReference type="GeneID" id="39583576"/>
<proteinExistence type="predicted"/>
<evidence type="ECO:0000313" key="3">
    <source>
        <dbReference type="EMBL" id="ROT36757.1"/>
    </source>
</evidence>
<name>A0A3N2PQH5_SODAK</name>
<keyword evidence="4" id="KW-1185">Reference proteome</keyword>
<feature type="compositionally biased region" description="Basic residues" evidence="1">
    <location>
        <begin position="36"/>
        <end position="60"/>
    </location>
</feature>
<keyword evidence="2" id="KW-0472">Membrane</keyword>
<organism evidence="3 4">
    <name type="scientific">Sodiomyces alkalinus (strain CBS 110278 / VKM F-3762 / F11)</name>
    <name type="common">Alkaliphilic filamentous fungus</name>
    <dbReference type="NCBI Taxonomy" id="1314773"/>
    <lineage>
        <taxon>Eukaryota</taxon>
        <taxon>Fungi</taxon>
        <taxon>Dikarya</taxon>
        <taxon>Ascomycota</taxon>
        <taxon>Pezizomycotina</taxon>
        <taxon>Sordariomycetes</taxon>
        <taxon>Hypocreomycetidae</taxon>
        <taxon>Glomerellales</taxon>
        <taxon>Plectosphaerellaceae</taxon>
        <taxon>Sodiomyces</taxon>
    </lineage>
</organism>
<feature type="transmembrane region" description="Helical" evidence="2">
    <location>
        <begin position="284"/>
        <end position="305"/>
    </location>
</feature>
<evidence type="ECO:0000256" key="1">
    <source>
        <dbReference type="SAM" id="MobiDB-lite"/>
    </source>
</evidence>
<dbReference type="AlphaFoldDB" id="A0A3N2PQH5"/>
<accession>A0A3N2PQH5</accession>
<evidence type="ECO:0000256" key="2">
    <source>
        <dbReference type="SAM" id="Phobius"/>
    </source>
</evidence>
<feature type="compositionally biased region" description="Polar residues" evidence="1">
    <location>
        <begin position="11"/>
        <end position="32"/>
    </location>
</feature>
<evidence type="ECO:0000313" key="4">
    <source>
        <dbReference type="Proteomes" id="UP000272025"/>
    </source>
</evidence>
<dbReference type="Proteomes" id="UP000272025">
    <property type="component" value="Unassembled WGS sequence"/>
</dbReference>
<keyword evidence="2" id="KW-1133">Transmembrane helix</keyword>
<dbReference type="EMBL" id="ML119058">
    <property type="protein sequence ID" value="ROT36757.1"/>
    <property type="molecule type" value="Genomic_DNA"/>
</dbReference>